<dbReference type="EMBL" id="DQUI01000025">
    <property type="protein sequence ID" value="HIP84145.1"/>
    <property type="molecule type" value="Genomic_DNA"/>
</dbReference>
<dbReference type="GO" id="GO:0097367">
    <property type="term" value="F:carbohydrate derivative binding"/>
    <property type="evidence" value="ECO:0007669"/>
    <property type="project" value="InterPro"/>
</dbReference>
<comment type="pathway">
    <text evidence="7">Carbohydrate biosynthesis; gluconeogenesis.</text>
</comment>
<evidence type="ECO:0000256" key="1">
    <source>
        <dbReference type="ARBA" id="ARBA00004926"/>
    </source>
</evidence>
<dbReference type="InterPro" id="IPR046348">
    <property type="entry name" value="SIS_dom_sf"/>
</dbReference>
<feature type="active site" evidence="7">
    <location>
        <position position="293"/>
    </location>
</feature>
<dbReference type="Proteomes" id="UP000643554">
    <property type="component" value="Unassembled WGS sequence"/>
</dbReference>
<keyword evidence="3 7" id="KW-0312">Gluconeogenesis</keyword>
<dbReference type="PRINTS" id="PR00662">
    <property type="entry name" value="G6PISOMERASE"/>
</dbReference>
<dbReference type="PROSITE" id="PS00174">
    <property type="entry name" value="P_GLUCOSE_ISOMERASE_2"/>
    <property type="match status" value="1"/>
</dbReference>
<dbReference type="GO" id="GO:0051156">
    <property type="term" value="P:glucose 6-phosphate metabolic process"/>
    <property type="evidence" value="ECO:0007669"/>
    <property type="project" value="TreeGrafter"/>
</dbReference>
<dbReference type="PROSITE" id="PS51463">
    <property type="entry name" value="P_GLUCOSE_ISOMERASE_3"/>
    <property type="match status" value="1"/>
</dbReference>
<feature type="active site" evidence="7">
    <location>
        <position position="401"/>
    </location>
</feature>
<dbReference type="InterPro" id="IPR001672">
    <property type="entry name" value="G6P_Isomerase"/>
</dbReference>
<dbReference type="UniPathway" id="UPA00138"/>
<comment type="function">
    <text evidence="7">Catalyzes the reversible isomerization of glucose-6-phosphate to fructose-6-phosphate.</text>
</comment>
<comment type="caution">
    <text evidence="8">The sequence shown here is derived from an EMBL/GenBank/DDBJ whole genome shotgun (WGS) entry which is preliminary data.</text>
</comment>
<name>A0A832ZAG7_9EURY</name>
<dbReference type="InterPro" id="IPR018189">
    <property type="entry name" value="Phosphoglucose_isomerase_CS"/>
</dbReference>
<evidence type="ECO:0000256" key="7">
    <source>
        <dbReference type="HAMAP-Rule" id="MF_00473"/>
    </source>
</evidence>
<keyword evidence="4 7" id="KW-0324">Glycolysis</keyword>
<evidence type="ECO:0000313" key="8">
    <source>
        <dbReference type="EMBL" id="HIP84145.1"/>
    </source>
</evidence>
<dbReference type="NCBIfam" id="NF040629">
    <property type="entry name" value="PGI_Meth"/>
    <property type="match status" value="1"/>
</dbReference>
<dbReference type="CDD" id="cd05015">
    <property type="entry name" value="SIS_PGI_1"/>
    <property type="match status" value="1"/>
</dbReference>
<dbReference type="CDD" id="cd05016">
    <property type="entry name" value="SIS_PGI_2"/>
    <property type="match status" value="1"/>
</dbReference>
<comment type="similarity">
    <text evidence="2 7">Belongs to the GPI family.</text>
</comment>
<dbReference type="Gene3D" id="3.40.50.10490">
    <property type="entry name" value="Glucose-6-phosphate isomerase like protein, domain 1"/>
    <property type="match status" value="2"/>
</dbReference>
<comment type="pathway">
    <text evidence="1 7">Carbohydrate degradation; glycolysis; D-glyceraldehyde 3-phosphate and glycerone phosphate from D-glucose: step 2/4.</text>
</comment>
<dbReference type="SUPFAM" id="SSF53697">
    <property type="entry name" value="SIS domain"/>
    <property type="match status" value="1"/>
</dbReference>
<dbReference type="PANTHER" id="PTHR11469:SF1">
    <property type="entry name" value="GLUCOSE-6-PHOSPHATE ISOMERASE"/>
    <property type="match status" value="1"/>
</dbReference>
<dbReference type="HAMAP" id="MF_00473">
    <property type="entry name" value="G6P_isomerase"/>
    <property type="match status" value="1"/>
</dbReference>
<dbReference type="UniPathway" id="UPA00109">
    <property type="reaction ID" value="UER00181"/>
</dbReference>
<comment type="subcellular location">
    <subcellularLocation>
        <location evidence="7">Cytoplasm</location>
    </subcellularLocation>
</comment>
<gene>
    <name evidence="7" type="primary">pgi</name>
    <name evidence="8" type="ORF">EYH15_01445</name>
</gene>
<dbReference type="GO" id="GO:0006094">
    <property type="term" value="P:gluconeogenesis"/>
    <property type="evidence" value="ECO:0007669"/>
    <property type="project" value="UniProtKB-UniRule"/>
</dbReference>
<dbReference type="EC" id="5.3.1.9" evidence="7"/>
<dbReference type="InterPro" id="IPR035476">
    <property type="entry name" value="SIS_PGI_1"/>
</dbReference>
<dbReference type="InterPro" id="IPR035482">
    <property type="entry name" value="SIS_PGI_2"/>
</dbReference>
<dbReference type="InterPro" id="IPR053509">
    <property type="entry name" value="GPI"/>
</dbReference>
<evidence type="ECO:0000256" key="2">
    <source>
        <dbReference type="ARBA" id="ARBA00006604"/>
    </source>
</evidence>
<evidence type="ECO:0000256" key="4">
    <source>
        <dbReference type="ARBA" id="ARBA00023152"/>
    </source>
</evidence>
<evidence type="ECO:0000313" key="9">
    <source>
        <dbReference type="Proteomes" id="UP000643554"/>
    </source>
</evidence>
<proteinExistence type="inferred from homology"/>
<keyword evidence="5 7" id="KW-0413">Isomerase</keyword>
<dbReference type="GO" id="GO:0048029">
    <property type="term" value="F:monosaccharide binding"/>
    <property type="evidence" value="ECO:0007669"/>
    <property type="project" value="TreeGrafter"/>
</dbReference>
<dbReference type="GO" id="GO:0006096">
    <property type="term" value="P:glycolytic process"/>
    <property type="evidence" value="ECO:0007669"/>
    <property type="project" value="UniProtKB-UniRule"/>
</dbReference>
<keyword evidence="7" id="KW-0963">Cytoplasm</keyword>
<evidence type="ECO:0000256" key="6">
    <source>
        <dbReference type="ARBA" id="ARBA00029321"/>
    </source>
</evidence>
<evidence type="ECO:0000256" key="5">
    <source>
        <dbReference type="ARBA" id="ARBA00023235"/>
    </source>
</evidence>
<sequence>MDYFKYTNVMREKLGREGLSLEDMEGIGDMAYRRIMEKYDREELGFMEVIYRDIGEYSLNHRYREFKYILVIGMGGSILGTQAIYEGVKGIYANELNEKKVFFLDNSDPELLYSILRIVDLKETLVFVVSKSGNTVETLANFFILKEMMEKKGCGKDNIVIISSGGVLKEIGEREDYQIFEIPENVVGRFSVLSSVGLVPLSAMGVDIERLISGARDMDKICRRDDLFKNPALMNALIHHLFLNRGKSISVLMPYMERLYRFSMWYRQLWAESLGKDGKGQTPVAALGAKDQHSQLQLYLDGPRDKIITFIRVKRFRGDFNIRYRGHYLEDHTLSQLINLQQLGTERALTARGVPNLSIVLKDLDEYTLGKLIYMYEMTTAFMGEMLGVNAFDQPAVEEGKRITRELLEGRAKGEEVLEEYVIKI</sequence>
<comment type="catalytic activity">
    <reaction evidence="6 7">
        <text>alpha-D-glucose 6-phosphate = beta-D-fructose 6-phosphate</text>
        <dbReference type="Rhea" id="RHEA:11816"/>
        <dbReference type="ChEBI" id="CHEBI:57634"/>
        <dbReference type="ChEBI" id="CHEBI:58225"/>
        <dbReference type="EC" id="5.3.1.9"/>
    </reaction>
</comment>
<evidence type="ECO:0000256" key="3">
    <source>
        <dbReference type="ARBA" id="ARBA00022432"/>
    </source>
</evidence>
<organism evidence="8 9">
    <name type="scientific">Methanothermococcus okinawensis</name>
    <dbReference type="NCBI Taxonomy" id="155863"/>
    <lineage>
        <taxon>Archaea</taxon>
        <taxon>Methanobacteriati</taxon>
        <taxon>Methanobacteriota</taxon>
        <taxon>Methanomada group</taxon>
        <taxon>Methanococci</taxon>
        <taxon>Methanococcales</taxon>
        <taxon>Methanococcaceae</taxon>
        <taxon>Methanothermococcus</taxon>
    </lineage>
</organism>
<dbReference type="PANTHER" id="PTHR11469">
    <property type="entry name" value="GLUCOSE-6-PHOSPHATE ISOMERASE"/>
    <property type="match status" value="1"/>
</dbReference>
<reference evidence="8" key="1">
    <citation type="journal article" date="2020" name="ISME J.">
        <title>Gammaproteobacteria mediating utilization of methyl-, sulfur- and petroleum organic compounds in deep ocean hydrothermal plumes.</title>
        <authorList>
            <person name="Zhou Z."/>
            <person name="Liu Y."/>
            <person name="Pan J."/>
            <person name="Cron B.R."/>
            <person name="Toner B.M."/>
            <person name="Anantharaman K."/>
            <person name="Breier J.A."/>
            <person name="Dick G.J."/>
            <person name="Li M."/>
        </authorList>
    </citation>
    <scope>NUCLEOTIDE SEQUENCE</scope>
    <source>
        <strain evidence="8">SZUA-1453</strain>
    </source>
</reference>
<dbReference type="GO" id="GO:0004347">
    <property type="term" value="F:glucose-6-phosphate isomerase activity"/>
    <property type="evidence" value="ECO:0007669"/>
    <property type="project" value="UniProtKB-UniRule"/>
</dbReference>
<accession>A0A832ZAG7</accession>
<dbReference type="Pfam" id="PF00342">
    <property type="entry name" value="PGI"/>
    <property type="match status" value="2"/>
</dbReference>
<feature type="active site" description="Proton donor" evidence="7">
    <location>
        <position position="272"/>
    </location>
</feature>
<protein>
    <recommendedName>
        <fullName evidence="7">Probable glucose-6-phosphate isomerase</fullName>
        <shortName evidence="7">GPI</shortName>
        <ecNumber evidence="7">5.3.1.9</ecNumber>
    </recommendedName>
    <alternativeName>
        <fullName evidence="7">Phosphoglucose isomerase</fullName>
        <shortName evidence="7">PGI</shortName>
    </alternativeName>
    <alternativeName>
        <fullName evidence="7">Phosphohexose isomerase</fullName>
        <shortName evidence="7">PHI</shortName>
    </alternativeName>
</protein>
<dbReference type="AlphaFoldDB" id="A0A832ZAG7"/>
<dbReference type="GO" id="GO:0005829">
    <property type="term" value="C:cytosol"/>
    <property type="evidence" value="ECO:0007669"/>
    <property type="project" value="TreeGrafter"/>
</dbReference>